<dbReference type="Pfam" id="PF13505">
    <property type="entry name" value="OMP_b-brl"/>
    <property type="match status" value="1"/>
</dbReference>
<evidence type="ECO:0000256" key="1">
    <source>
        <dbReference type="ARBA" id="ARBA00022729"/>
    </source>
</evidence>
<organism evidence="4 5">
    <name type="scientific">Vibrio rotiferianus</name>
    <dbReference type="NCBI Taxonomy" id="190895"/>
    <lineage>
        <taxon>Bacteria</taxon>
        <taxon>Pseudomonadati</taxon>
        <taxon>Pseudomonadota</taxon>
        <taxon>Gammaproteobacteria</taxon>
        <taxon>Vibrionales</taxon>
        <taxon>Vibrionaceae</taxon>
        <taxon>Vibrio</taxon>
    </lineage>
</organism>
<proteinExistence type="predicted"/>
<evidence type="ECO:0000259" key="3">
    <source>
        <dbReference type="Pfam" id="PF13505"/>
    </source>
</evidence>
<dbReference type="NCBIfam" id="TIGR01414">
    <property type="entry name" value="autotrans_barl"/>
    <property type="match status" value="1"/>
</dbReference>
<evidence type="ECO:0000313" key="4">
    <source>
        <dbReference type="EMBL" id="NOH48063.1"/>
    </source>
</evidence>
<feature type="domain" description="Outer membrane protein beta-barrel" evidence="3">
    <location>
        <begin position="11"/>
        <end position="184"/>
    </location>
</feature>
<accession>A0A7Y3Z7U4</accession>
<evidence type="ECO:0000256" key="2">
    <source>
        <dbReference type="SAM" id="SignalP"/>
    </source>
</evidence>
<comment type="caution">
    <text evidence="4">The sequence shown here is derived from an EMBL/GenBank/DDBJ whole genome shotgun (WGS) entry which is preliminary data.</text>
</comment>
<keyword evidence="1 2" id="KW-0732">Signal</keyword>
<feature type="chain" id="PRO_5031012873" evidence="2">
    <location>
        <begin position="24"/>
        <end position="184"/>
    </location>
</feature>
<dbReference type="GO" id="GO:0019867">
    <property type="term" value="C:outer membrane"/>
    <property type="evidence" value="ECO:0007669"/>
    <property type="project" value="InterPro"/>
</dbReference>
<reference evidence="4 5" key="1">
    <citation type="submission" date="2019-08" db="EMBL/GenBank/DDBJ databases">
        <title>Draft genome sequencing and comparative genomics of hatchery-associated Vibrios.</title>
        <authorList>
            <person name="Kehlet-Delgado H."/>
            <person name="Mueller R.S."/>
        </authorList>
    </citation>
    <scope>NUCLEOTIDE SEQUENCE [LARGE SCALE GENOMIC DNA]</scope>
    <source>
        <strain evidence="4 5">00-78-3</strain>
    </source>
</reference>
<sequence>MKNKSLLLTTVIITSLSSGNALAKSGHEVYGHTGISTFSKDGSSESGLYTQAGYNYFFTPFVALDINYTRASSFNTDVSQNNTDFTSDADGFGAGVKLIHYFGRLNVQAKGGVSSLKVTQDYWDNNQLKFVETSDRTTSPYFEVGVGMLSPWSKRLSVNLNYNYQIANDDIDISSFSLSGNYTF</sequence>
<dbReference type="InterPro" id="IPR006315">
    <property type="entry name" value="OM_autotransptr_brl_dom"/>
</dbReference>
<dbReference type="Gene3D" id="2.40.160.20">
    <property type="match status" value="1"/>
</dbReference>
<protein>
    <submittedName>
        <fullName evidence="4">Porin family protein</fullName>
    </submittedName>
</protein>
<dbReference type="Proteomes" id="UP000572072">
    <property type="component" value="Unassembled WGS sequence"/>
</dbReference>
<dbReference type="InterPro" id="IPR027385">
    <property type="entry name" value="Beta-barrel_OMP"/>
</dbReference>
<dbReference type="RefSeq" id="WP_138955175.1">
    <property type="nucleotide sequence ID" value="NZ_AP019799.1"/>
</dbReference>
<evidence type="ECO:0000313" key="5">
    <source>
        <dbReference type="Proteomes" id="UP000572072"/>
    </source>
</evidence>
<name>A0A7Y3Z7U4_9VIBR</name>
<dbReference type="AlphaFoldDB" id="A0A7Y3Z7U4"/>
<dbReference type="EMBL" id="VTYN01000006">
    <property type="protein sequence ID" value="NOH48063.1"/>
    <property type="molecule type" value="Genomic_DNA"/>
</dbReference>
<dbReference type="InterPro" id="IPR011250">
    <property type="entry name" value="OMP/PagP_B-barrel"/>
</dbReference>
<feature type="signal peptide" evidence="2">
    <location>
        <begin position="1"/>
        <end position="23"/>
    </location>
</feature>
<gene>
    <name evidence="4" type="ORF">F0262_08320</name>
</gene>
<dbReference type="SUPFAM" id="SSF56925">
    <property type="entry name" value="OMPA-like"/>
    <property type="match status" value="1"/>
</dbReference>